<sequence length="811" mass="89130">MIRRKETPSPCPHGPFLHFPLRGKGKDSGTDRDGTENDALPPFLWGCANSKDGSGCPAQSPFPGKNKEQAPYLENKFNDKRFVEEVEGQMATFSRESASRLWERAGTSPPSWMSSLDVLFPLYPSAELLADSGLETHHQAECGKYMLTENSAKDAVRWIQTLGWRKVVCVNCPAMHEAVMCCRWVGQYGTPTAERERENEDDAMSSEDEREGRKRTNEEDAGVLSVGGEGDGKVKGKGGRLKVTSILLDSDERLAGYYNQRGYREGMEAAGLVGPSGCSAVEKKKKKKKGEGEGDGTKLEEQEEHDLFEHNHEQKSKTECDSNKAKKGGEKEKGHSSVFRFNIANATFLSQRRQGHVVNKEGPNRRPPPLSLSRQVSALAQIFGPADGVVIDVPAGMRFEFLFNSLYLLALSKKLFSSAPHSRKKGQAEGGGHTGGKEGEAKDALRLPPVIFFVPWMLEGRLMAEAAELRERTGVDGASFKMLDFPVHYVSNPFMKRHKKGGRGRVEVSPVRPFTNVEDISKLCSFGETQKYRDCLACRKKVHTQNRHCDACGKCVSTDRQPRSHCDACGVCVPKHFEHCGKCASCFELRTHTCKAVEGGKLSSSKVQKQSQEKRKKREDAGSSVEQEKESKAPQTLSGKEDKNTEGDQGEDGAPAAPATGDAVGRGPRQGHSKRWKKSQAKKRKKILQEAAAEAAGEDGKSPSGEKVKEGKKSRKRKAEGECAEDESGIPGSSGNEEREKAGKTLKQKEDAQSENTDGQKRKKQKTAQKNEDKGHVAVTKEKEAREGGKNRVLKGKSQKDKEKKGIGKGV</sequence>
<feature type="region of interest" description="Disordered" evidence="1">
    <location>
        <begin position="1"/>
        <end position="43"/>
    </location>
</feature>
<feature type="compositionally biased region" description="Basic and acidic residues" evidence="1">
    <location>
        <begin position="290"/>
        <end position="335"/>
    </location>
</feature>
<dbReference type="GO" id="GO:0008988">
    <property type="term" value="F:rRNA (adenine-N6-)-methyltransferase activity"/>
    <property type="evidence" value="ECO:0007669"/>
    <property type="project" value="InterPro"/>
</dbReference>
<feature type="compositionally biased region" description="Basic and acidic residues" evidence="1">
    <location>
        <begin position="24"/>
        <end position="35"/>
    </location>
</feature>
<dbReference type="PANTHER" id="PTHR13493">
    <property type="entry name" value="ZINC FINGER CCHC DOMAIN-CONTAINING"/>
    <property type="match status" value="1"/>
</dbReference>
<feature type="region of interest" description="Disordered" evidence="1">
    <location>
        <begin position="600"/>
        <end position="811"/>
    </location>
</feature>
<feature type="compositionally biased region" description="Basic and acidic residues" evidence="1">
    <location>
        <begin position="798"/>
        <end position="811"/>
    </location>
</feature>
<feature type="compositionally biased region" description="Basic and acidic residues" evidence="1">
    <location>
        <begin position="698"/>
        <end position="711"/>
    </location>
</feature>
<proteinExistence type="predicted"/>
<feature type="region of interest" description="Disordered" evidence="1">
    <location>
        <begin position="270"/>
        <end position="336"/>
    </location>
</feature>
<protein>
    <recommendedName>
        <fullName evidence="3">CTCHY-type domain-containing protein</fullName>
    </recommendedName>
</protein>
<reference evidence="2" key="1">
    <citation type="submission" date="2014-11" db="EMBL/GenBank/DDBJ databases">
        <authorList>
            <person name="Otto D Thomas"/>
            <person name="Naeem Raeece"/>
        </authorList>
    </citation>
    <scope>NUCLEOTIDE SEQUENCE</scope>
</reference>
<dbReference type="EMBL" id="CDMZ01003153">
    <property type="protein sequence ID" value="CEM45312.1"/>
    <property type="molecule type" value="Genomic_DNA"/>
</dbReference>
<evidence type="ECO:0008006" key="3">
    <source>
        <dbReference type="Google" id="ProtNLM"/>
    </source>
</evidence>
<organism evidence="2">
    <name type="scientific">Chromera velia CCMP2878</name>
    <dbReference type="NCBI Taxonomy" id="1169474"/>
    <lineage>
        <taxon>Eukaryota</taxon>
        <taxon>Sar</taxon>
        <taxon>Alveolata</taxon>
        <taxon>Colpodellida</taxon>
        <taxon>Chromeraceae</taxon>
        <taxon>Chromera</taxon>
    </lineage>
</organism>
<dbReference type="PANTHER" id="PTHR13493:SF3">
    <property type="entry name" value="RRNA N6-ADENOSINE-METHYLTRANSFERASE ZCCHC4"/>
    <property type="match status" value="1"/>
</dbReference>
<dbReference type="InterPro" id="IPR039846">
    <property type="entry name" value="ZCCHC4"/>
</dbReference>
<feature type="compositionally biased region" description="Basic and acidic residues" evidence="1">
    <location>
        <begin position="769"/>
        <end position="790"/>
    </location>
</feature>
<dbReference type="GO" id="GO:0005730">
    <property type="term" value="C:nucleolus"/>
    <property type="evidence" value="ECO:0007669"/>
    <property type="project" value="TreeGrafter"/>
</dbReference>
<evidence type="ECO:0000256" key="1">
    <source>
        <dbReference type="SAM" id="MobiDB-lite"/>
    </source>
</evidence>
<feature type="region of interest" description="Disordered" evidence="1">
    <location>
        <begin position="192"/>
        <end position="237"/>
    </location>
</feature>
<feature type="region of interest" description="Disordered" evidence="1">
    <location>
        <begin position="421"/>
        <end position="440"/>
    </location>
</feature>
<feature type="compositionally biased region" description="Basic and acidic residues" evidence="1">
    <location>
        <begin position="736"/>
        <end position="752"/>
    </location>
</feature>
<name>A0A0G4HM81_9ALVE</name>
<feature type="compositionally biased region" description="Low complexity" evidence="1">
    <location>
        <begin position="601"/>
        <end position="610"/>
    </location>
</feature>
<dbReference type="AlphaFoldDB" id="A0A0G4HM81"/>
<feature type="compositionally biased region" description="Basic residues" evidence="1">
    <location>
        <begin position="669"/>
        <end position="686"/>
    </location>
</feature>
<dbReference type="GO" id="GO:0005737">
    <property type="term" value="C:cytoplasm"/>
    <property type="evidence" value="ECO:0007669"/>
    <property type="project" value="TreeGrafter"/>
</dbReference>
<gene>
    <name evidence="2" type="ORF">Cvel_29062</name>
</gene>
<feature type="compositionally biased region" description="Acidic residues" evidence="1">
    <location>
        <begin position="199"/>
        <end position="209"/>
    </location>
</feature>
<feature type="compositionally biased region" description="Basic and acidic residues" evidence="1">
    <location>
        <begin position="618"/>
        <end position="632"/>
    </location>
</feature>
<evidence type="ECO:0000313" key="2">
    <source>
        <dbReference type="EMBL" id="CEM45312.1"/>
    </source>
</evidence>
<accession>A0A0G4HM81</accession>
<feature type="compositionally biased region" description="Low complexity" evidence="1">
    <location>
        <begin position="652"/>
        <end position="663"/>
    </location>
</feature>
<dbReference type="VEuPathDB" id="CryptoDB:Cvel_29062"/>